<comment type="caution">
    <text evidence="1">The sequence shown here is derived from an EMBL/GenBank/DDBJ whole genome shotgun (WGS) entry which is preliminary data.</text>
</comment>
<dbReference type="AlphaFoldDB" id="A0AAW0G7D4"/>
<gene>
    <name evidence="1" type="ORF">QCA50_009320</name>
</gene>
<dbReference type="Proteomes" id="UP001385951">
    <property type="component" value="Unassembled WGS sequence"/>
</dbReference>
<accession>A0AAW0G7D4</accession>
<dbReference type="PANTHER" id="PTHR45458:SF1">
    <property type="entry name" value="SHORT CHAIN DEHYDROGENASE"/>
    <property type="match status" value="1"/>
</dbReference>
<organism evidence="1 2">
    <name type="scientific">Cerrena zonata</name>
    <dbReference type="NCBI Taxonomy" id="2478898"/>
    <lineage>
        <taxon>Eukaryota</taxon>
        <taxon>Fungi</taxon>
        <taxon>Dikarya</taxon>
        <taxon>Basidiomycota</taxon>
        <taxon>Agaricomycotina</taxon>
        <taxon>Agaricomycetes</taxon>
        <taxon>Polyporales</taxon>
        <taxon>Cerrenaceae</taxon>
        <taxon>Cerrena</taxon>
    </lineage>
</organism>
<dbReference type="PRINTS" id="PR00081">
    <property type="entry name" value="GDHRDH"/>
</dbReference>
<dbReference type="GO" id="GO:0016616">
    <property type="term" value="F:oxidoreductase activity, acting on the CH-OH group of donors, NAD or NADP as acceptor"/>
    <property type="evidence" value="ECO:0007669"/>
    <property type="project" value="TreeGrafter"/>
</dbReference>
<dbReference type="PANTHER" id="PTHR45458">
    <property type="entry name" value="SHORT-CHAIN DEHYDROGENASE/REDUCTASE SDR"/>
    <property type="match status" value="1"/>
</dbReference>
<dbReference type="Gene3D" id="3.40.50.720">
    <property type="entry name" value="NAD(P)-binding Rossmann-like Domain"/>
    <property type="match status" value="1"/>
</dbReference>
<reference evidence="1 2" key="1">
    <citation type="submission" date="2022-09" db="EMBL/GenBank/DDBJ databases">
        <authorList>
            <person name="Palmer J.M."/>
        </authorList>
    </citation>
    <scope>NUCLEOTIDE SEQUENCE [LARGE SCALE GENOMIC DNA]</scope>
    <source>
        <strain evidence="1 2">DSM 7382</strain>
    </source>
</reference>
<dbReference type="Pfam" id="PF00106">
    <property type="entry name" value="adh_short"/>
    <property type="match status" value="1"/>
</dbReference>
<dbReference type="InterPro" id="IPR052184">
    <property type="entry name" value="SDR_enzymes"/>
</dbReference>
<protein>
    <recommendedName>
        <fullName evidence="3">NAD(P)-binding protein</fullName>
    </recommendedName>
</protein>
<proteinExistence type="predicted"/>
<evidence type="ECO:0000313" key="2">
    <source>
        <dbReference type="Proteomes" id="UP001385951"/>
    </source>
</evidence>
<dbReference type="SUPFAM" id="SSF51735">
    <property type="entry name" value="NAD(P)-binding Rossmann-fold domains"/>
    <property type="match status" value="1"/>
</dbReference>
<dbReference type="EMBL" id="JASBNA010000013">
    <property type="protein sequence ID" value="KAK7687452.1"/>
    <property type="molecule type" value="Genomic_DNA"/>
</dbReference>
<evidence type="ECO:0000313" key="1">
    <source>
        <dbReference type="EMBL" id="KAK7687452.1"/>
    </source>
</evidence>
<name>A0AAW0G7D4_9APHY</name>
<sequence length="256" mass="28483">MTITFFITGTNRGIGFEFAKQLSEDPNNNVIATTRSFAKATALEDLNRSNLHIIEYDVASPLETMKEALVEPLEKYAPDGVDVVIHNAAVCKNTIQPILQTTEAELNEHYTVNATGSVRVYQSIFPYWSKNVNSETAKKFVFISSIAGYVNNFCSVPTSHYGSSKAALNHIVRHIAFDHKSSDMDHIKKSIVFAVHPGLVETDMGDQFVTFVNEKGYPVPVFTPRESASHVIKIIQNLSEGDDDTFISYDGNKVTW</sequence>
<dbReference type="InterPro" id="IPR002347">
    <property type="entry name" value="SDR_fam"/>
</dbReference>
<dbReference type="CDD" id="cd05325">
    <property type="entry name" value="carb_red_sniffer_like_SDR_c"/>
    <property type="match status" value="1"/>
</dbReference>
<evidence type="ECO:0008006" key="3">
    <source>
        <dbReference type="Google" id="ProtNLM"/>
    </source>
</evidence>
<keyword evidence="2" id="KW-1185">Reference proteome</keyword>
<dbReference type="InterPro" id="IPR036291">
    <property type="entry name" value="NAD(P)-bd_dom_sf"/>
</dbReference>